<keyword evidence="7 9" id="KW-0472">Membrane</keyword>
<feature type="transmembrane region" description="Helical" evidence="9">
    <location>
        <begin position="136"/>
        <end position="160"/>
    </location>
</feature>
<dbReference type="InterPro" id="IPR001851">
    <property type="entry name" value="ABC_transp_permease"/>
</dbReference>
<feature type="transmembrane region" description="Helical" evidence="9">
    <location>
        <begin position="266"/>
        <end position="284"/>
    </location>
</feature>
<protein>
    <submittedName>
        <fullName evidence="10">Branched-chain amino acid ABC transporter permease</fullName>
    </submittedName>
</protein>
<evidence type="ECO:0000256" key="1">
    <source>
        <dbReference type="ARBA" id="ARBA00004651"/>
    </source>
</evidence>
<comment type="subcellular location">
    <subcellularLocation>
        <location evidence="1">Cell membrane</location>
        <topology evidence="1">Multi-pass membrane protein</topology>
    </subcellularLocation>
</comment>
<keyword evidence="2" id="KW-0813">Transport</keyword>
<dbReference type="PANTHER" id="PTHR11795:SF445">
    <property type="entry name" value="AMINO ACID ABC TRANSPORTER PERMEASE PROTEIN"/>
    <property type="match status" value="1"/>
</dbReference>
<dbReference type="CDD" id="cd06582">
    <property type="entry name" value="TM_PBP1_LivH_like"/>
    <property type="match status" value="1"/>
</dbReference>
<sequence length="287" mass="30072">MDLLIQLTLNGLFNGAHFALLAMGFALIFGTTGVVHFAYGPVYAVGAYAIWALAVLVGLPFWAAVLLGIAFTAALGVGCYLFIYRPFEISGSPPFVVLVASLGLFIVIKNLIGIVFGTGVKTVDSVAYDVHFVGDAFFTTVQVGQVAAALLVGCGIALFLRASRYGKAIRAMADNREMATVIGIDTTRLSILVFALGSAVSAVAGALVLLRDGLNPNMGFGAVFVAFVAVIVGGVGSLRGAVIAAFLLAFVQSLGMWQIPTEWQNTIVFVVLFGFLLARPSGIVRRA</sequence>
<feature type="transmembrane region" description="Helical" evidence="9">
    <location>
        <begin position="37"/>
        <end position="55"/>
    </location>
</feature>
<dbReference type="InterPro" id="IPR052157">
    <property type="entry name" value="BCAA_transport_permease"/>
</dbReference>
<dbReference type="EMBL" id="CP007796">
    <property type="protein sequence ID" value="AIB15892.1"/>
    <property type="molecule type" value="Genomic_DNA"/>
</dbReference>
<dbReference type="AlphaFoldDB" id="A0A060DSZ0"/>
<geneLocation type="plasmid" evidence="10 11">
    <name>AbAZ39_p3</name>
</geneLocation>
<evidence type="ECO:0000256" key="8">
    <source>
        <dbReference type="ARBA" id="ARBA00037998"/>
    </source>
</evidence>
<dbReference type="PANTHER" id="PTHR11795">
    <property type="entry name" value="BRANCHED-CHAIN AMINO ACID TRANSPORT SYSTEM PERMEASE PROTEIN LIVH"/>
    <property type="match status" value="1"/>
</dbReference>
<proteinExistence type="inferred from homology"/>
<keyword evidence="4 9" id="KW-0812">Transmembrane</keyword>
<comment type="similarity">
    <text evidence="8">Belongs to the binding-protein-dependent transport system permease family. LivHM subfamily.</text>
</comment>
<dbReference type="Pfam" id="PF02653">
    <property type="entry name" value="BPD_transp_2"/>
    <property type="match status" value="1"/>
</dbReference>
<dbReference type="Proteomes" id="UP000027186">
    <property type="component" value="Plasmid AbAZ39_p3"/>
</dbReference>
<feature type="transmembrane region" description="Helical" evidence="9">
    <location>
        <begin position="189"/>
        <end position="210"/>
    </location>
</feature>
<feature type="transmembrane region" description="Helical" evidence="9">
    <location>
        <begin position="12"/>
        <end position="30"/>
    </location>
</feature>
<evidence type="ECO:0000256" key="6">
    <source>
        <dbReference type="ARBA" id="ARBA00022989"/>
    </source>
</evidence>
<evidence type="ECO:0000313" key="11">
    <source>
        <dbReference type="Proteomes" id="UP000027186"/>
    </source>
</evidence>
<feature type="transmembrane region" description="Helical" evidence="9">
    <location>
        <begin position="242"/>
        <end position="260"/>
    </location>
</feature>
<evidence type="ECO:0000313" key="10">
    <source>
        <dbReference type="EMBL" id="AIB15892.1"/>
    </source>
</evidence>
<name>A0A060DSZ0_9PROT</name>
<organism evidence="10 11">
    <name type="scientific">Azospirillum argentinense</name>
    <dbReference type="NCBI Taxonomy" id="2970906"/>
    <lineage>
        <taxon>Bacteria</taxon>
        <taxon>Pseudomonadati</taxon>
        <taxon>Pseudomonadota</taxon>
        <taxon>Alphaproteobacteria</taxon>
        <taxon>Rhodospirillales</taxon>
        <taxon>Azospirillaceae</taxon>
        <taxon>Azospirillum</taxon>
    </lineage>
</organism>
<keyword evidence="10" id="KW-0614">Plasmid</keyword>
<dbReference type="KEGG" id="abq:ABAZ39_28975"/>
<dbReference type="GO" id="GO:0005886">
    <property type="term" value="C:plasma membrane"/>
    <property type="evidence" value="ECO:0007669"/>
    <property type="project" value="UniProtKB-SubCell"/>
</dbReference>
<feature type="transmembrane region" description="Helical" evidence="9">
    <location>
        <begin position="216"/>
        <end position="235"/>
    </location>
</feature>
<keyword evidence="3" id="KW-1003">Cell membrane</keyword>
<keyword evidence="5" id="KW-0029">Amino-acid transport</keyword>
<keyword evidence="6 9" id="KW-1133">Transmembrane helix</keyword>
<dbReference type="GO" id="GO:0022857">
    <property type="term" value="F:transmembrane transporter activity"/>
    <property type="evidence" value="ECO:0007669"/>
    <property type="project" value="InterPro"/>
</dbReference>
<evidence type="ECO:0000256" key="5">
    <source>
        <dbReference type="ARBA" id="ARBA00022970"/>
    </source>
</evidence>
<accession>A0A060DSZ0</accession>
<feature type="transmembrane region" description="Helical" evidence="9">
    <location>
        <begin position="95"/>
        <end position="116"/>
    </location>
</feature>
<evidence type="ECO:0000256" key="2">
    <source>
        <dbReference type="ARBA" id="ARBA00022448"/>
    </source>
</evidence>
<evidence type="ECO:0000256" key="3">
    <source>
        <dbReference type="ARBA" id="ARBA00022475"/>
    </source>
</evidence>
<gene>
    <name evidence="10" type="ORF">ABAZ39_28975</name>
</gene>
<evidence type="ECO:0000256" key="4">
    <source>
        <dbReference type="ARBA" id="ARBA00022692"/>
    </source>
</evidence>
<reference evidence="10 11" key="1">
    <citation type="journal article" date="2014" name="Genome Announc.">
        <title>Complete Genome Sequence of the Model Rhizosphere Strain Azospirillum brasilense Az39, Successfully Applied in Agriculture.</title>
        <authorList>
            <person name="Rivera D."/>
            <person name="Revale S."/>
            <person name="Molina R."/>
            <person name="Gualpa J."/>
            <person name="Puente M."/>
            <person name="Maroniche G."/>
            <person name="Paris G."/>
            <person name="Baker D."/>
            <person name="Clavijo B."/>
            <person name="McLay K."/>
            <person name="Spaepen S."/>
            <person name="Perticari A."/>
            <person name="Vazquez M."/>
            <person name="Wisniewski-Dye F."/>
            <person name="Watkins C."/>
            <person name="Martinez-Abarca F."/>
            <person name="Vanderleyden J."/>
            <person name="Cassan F."/>
        </authorList>
    </citation>
    <scope>NUCLEOTIDE SEQUENCE [LARGE SCALE GENOMIC DNA]</scope>
    <source>
        <strain evidence="10 11">Az39</strain>
        <plasmid evidence="10">AbAZ39_p3</plasmid>
    </source>
</reference>
<evidence type="ECO:0000256" key="9">
    <source>
        <dbReference type="SAM" id="Phobius"/>
    </source>
</evidence>
<evidence type="ECO:0000256" key="7">
    <source>
        <dbReference type="ARBA" id="ARBA00023136"/>
    </source>
</evidence>
<dbReference type="RefSeq" id="WP_040137594.1">
    <property type="nucleotide sequence ID" value="NZ_CP007796.1"/>
</dbReference>
<dbReference type="GO" id="GO:0006865">
    <property type="term" value="P:amino acid transport"/>
    <property type="evidence" value="ECO:0007669"/>
    <property type="project" value="UniProtKB-KW"/>
</dbReference>
<feature type="transmembrane region" description="Helical" evidence="9">
    <location>
        <begin position="61"/>
        <end position="83"/>
    </location>
</feature>